<accession>A0E8Y8</accession>
<feature type="region of interest" description="Disordered" evidence="2">
    <location>
        <begin position="329"/>
        <end position="372"/>
    </location>
</feature>
<organism evidence="3 4">
    <name type="scientific">Paramecium tetraurelia</name>
    <dbReference type="NCBI Taxonomy" id="5888"/>
    <lineage>
        <taxon>Eukaryota</taxon>
        <taxon>Sar</taxon>
        <taxon>Alveolata</taxon>
        <taxon>Ciliophora</taxon>
        <taxon>Intramacronucleata</taxon>
        <taxon>Oligohymenophorea</taxon>
        <taxon>Peniculida</taxon>
        <taxon>Parameciidae</taxon>
        <taxon>Paramecium</taxon>
    </lineage>
</organism>
<keyword evidence="4" id="KW-1185">Reference proteome</keyword>
<reference evidence="3 4" key="1">
    <citation type="journal article" date="2006" name="Nature">
        <title>Global trends of whole-genome duplications revealed by the ciliate Paramecium tetraurelia.</title>
        <authorList>
            <consortium name="Genoscope"/>
            <person name="Aury J.-M."/>
            <person name="Jaillon O."/>
            <person name="Duret L."/>
            <person name="Noel B."/>
            <person name="Jubin C."/>
            <person name="Porcel B.M."/>
            <person name="Segurens B."/>
            <person name="Daubin V."/>
            <person name="Anthouard V."/>
            <person name="Aiach N."/>
            <person name="Arnaiz O."/>
            <person name="Billaut A."/>
            <person name="Beisson J."/>
            <person name="Blanc I."/>
            <person name="Bouhouche K."/>
            <person name="Camara F."/>
            <person name="Duharcourt S."/>
            <person name="Guigo R."/>
            <person name="Gogendeau D."/>
            <person name="Katinka M."/>
            <person name="Keller A.-M."/>
            <person name="Kissmehl R."/>
            <person name="Klotz C."/>
            <person name="Koll F."/>
            <person name="Le Moue A."/>
            <person name="Lepere C."/>
            <person name="Malinsky S."/>
            <person name="Nowacki M."/>
            <person name="Nowak J.K."/>
            <person name="Plattner H."/>
            <person name="Poulain J."/>
            <person name="Ruiz F."/>
            <person name="Serrano V."/>
            <person name="Zagulski M."/>
            <person name="Dessen P."/>
            <person name="Betermier M."/>
            <person name="Weissenbach J."/>
            <person name="Scarpelli C."/>
            <person name="Schachter V."/>
            <person name="Sperling L."/>
            <person name="Meyer E."/>
            <person name="Cohen J."/>
            <person name="Wincker P."/>
        </authorList>
    </citation>
    <scope>NUCLEOTIDE SEQUENCE [LARGE SCALE GENOMIC DNA]</scope>
    <source>
        <strain evidence="3 4">Stock d4-2</strain>
    </source>
</reference>
<name>A0E8Y8_PARTE</name>
<keyword evidence="1" id="KW-0175">Coiled coil</keyword>
<evidence type="ECO:0000256" key="1">
    <source>
        <dbReference type="SAM" id="Coils"/>
    </source>
</evidence>
<dbReference type="RefSeq" id="XP_001459152.1">
    <property type="nucleotide sequence ID" value="XM_001459115.1"/>
</dbReference>
<feature type="compositionally biased region" description="Polar residues" evidence="2">
    <location>
        <begin position="341"/>
        <end position="364"/>
    </location>
</feature>
<dbReference type="KEGG" id="ptm:GSPATT00024486001"/>
<dbReference type="OrthoDB" id="301304at2759"/>
<evidence type="ECO:0000256" key="2">
    <source>
        <dbReference type="SAM" id="MobiDB-lite"/>
    </source>
</evidence>
<dbReference type="EMBL" id="CT868664">
    <property type="protein sequence ID" value="CAK91755.1"/>
    <property type="molecule type" value="Genomic_DNA"/>
</dbReference>
<evidence type="ECO:0000313" key="3">
    <source>
        <dbReference type="EMBL" id="CAK91755.1"/>
    </source>
</evidence>
<gene>
    <name evidence="3" type="ORF">GSPATT00024486001</name>
</gene>
<feature type="coiled-coil region" evidence="1">
    <location>
        <begin position="224"/>
        <end position="312"/>
    </location>
</feature>
<dbReference type="GeneID" id="5044937"/>
<dbReference type="HOGENOM" id="CLU_830189_0_0_1"/>
<proteinExistence type="predicted"/>
<evidence type="ECO:0000313" key="4">
    <source>
        <dbReference type="Proteomes" id="UP000000600"/>
    </source>
</evidence>
<dbReference type="OMA" id="CYSTINL"/>
<protein>
    <submittedName>
        <fullName evidence="3">Uncharacterized protein</fullName>
    </submittedName>
</protein>
<dbReference type="InParanoid" id="A0E8Y8"/>
<dbReference type="Proteomes" id="UP000000600">
    <property type="component" value="Unassembled WGS sequence"/>
</dbReference>
<dbReference type="AlphaFoldDB" id="A0E8Y8"/>
<sequence>MSLANISQCSHQEKQLKITGFQKAIQQYIVILINHLNMSNFIPSQKLSDLLKHEGRSNSMHSFYNNRSSCYSTINLNSSLLNGWDTQNHQPISILTSNRSDVKQINASASKQDITNEIVSSKHERRSSTHLFVHSGLDAYEKYQSQPRRDMKIYPNFKQELLHEVVKIEKPFYITSVEEVERYWKAKELMLFRQKSQLEFEIKLQAQLANKKPVILKVEPLQEISQTEVEIQQLEILLKNQNKKVNELKLESEELDVKFENLLDQDNDTQFLRYEKQLKHIQQSFKDLNRRFHETEEQISMKENEIESRKKQMQRKSSIIMPSNLRNSMTDSKFKQRSSFKRQSINSGTMSPTRVTFSQRSQPSEECIKFKH</sequence>